<evidence type="ECO:0000256" key="2">
    <source>
        <dbReference type="SAM" id="SignalP"/>
    </source>
</evidence>
<dbReference type="InterPro" id="IPR035965">
    <property type="entry name" value="PAS-like_dom_sf"/>
</dbReference>
<dbReference type="InterPro" id="IPR000160">
    <property type="entry name" value="GGDEF_dom"/>
</dbReference>
<organism evidence="6 7">
    <name type="scientific">Thalassotalea algicola</name>
    <dbReference type="NCBI Taxonomy" id="2716224"/>
    <lineage>
        <taxon>Bacteria</taxon>
        <taxon>Pseudomonadati</taxon>
        <taxon>Pseudomonadota</taxon>
        <taxon>Gammaproteobacteria</taxon>
        <taxon>Alteromonadales</taxon>
        <taxon>Colwelliaceae</taxon>
        <taxon>Thalassotalea</taxon>
    </lineage>
</organism>
<evidence type="ECO:0000313" key="6">
    <source>
        <dbReference type="EMBL" id="NMP30674.1"/>
    </source>
</evidence>
<feature type="domain" description="PAC" evidence="3">
    <location>
        <begin position="1028"/>
        <end position="1080"/>
    </location>
</feature>
<dbReference type="InterPro" id="IPR035919">
    <property type="entry name" value="EAL_sf"/>
</dbReference>
<dbReference type="SUPFAM" id="SSF141868">
    <property type="entry name" value="EAL domain-like"/>
    <property type="match status" value="1"/>
</dbReference>
<name>A0A7Y0LAH3_9GAMM</name>
<feature type="domain" description="GGDEF" evidence="5">
    <location>
        <begin position="1112"/>
        <end position="1245"/>
    </location>
</feature>
<evidence type="ECO:0000259" key="4">
    <source>
        <dbReference type="PROSITE" id="PS50883"/>
    </source>
</evidence>
<dbReference type="InterPro" id="IPR011123">
    <property type="entry name" value="Y_Y_Y"/>
</dbReference>
<dbReference type="PANTHER" id="PTHR44757:SF2">
    <property type="entry name" value="BIOFILM ARCHITECTURE MAINTENANCE PROTEIN MBAA"/>
    <property type="match status" value="1"/>
</dbReference>
<dbReference type="InterPro" id="IPR011047">
    <property type="entry name" value="Quinoprotein_ADH-like_sf"/>
</dbReference>
<dbReference type="InterPro" id="IPR000014">
    <property type="entry name" value="PAS"/>
</dbReference>
<sequence>MFRNIVFFFVCLMIFLGQASYAQSKLTLKNLTVADGLTQGTVNVIMQDSNGFMWLGTENGINIFDGYRVRALKAPNIDLSKYAVYDIRQSKDNLVWFTVFGKGLYSYNPVTDEFRFIIEHDPENKDYQVSSSLEHKPGISEWIITSKTVGLYHHQEQRFEQLVNLSEYLTGFDSIYRVKQFREHLFIATRAGAYVYDINAHTVNRIAITAQTSSPIQRFDLHEANKSYDFAQSGDRLFIGTNDGVFELSMEQLESDFDNIKLKQTLPSIGVWQFYVDNGKLVIAANDGLYHYDMIKDSAVLLVRYSDTFNHVAENSVVSFEKDKNGLYWMGSQATGAYYWNPQSLLVQNFGYSNLENNSLSNGSVHALEEDAKNSELLWVGTANGLNLIDATNNKIDRFLVTDQSKTTFTYGNIYYFEQYNNQIWLATYEGLKLFDKASRRLVPIPLSEEILAWLQQETVVFHLENDNLWFSGEKGSARIHLPSQTFERLTVIEETLGVNNIWNILPSIEQRPNEILYATNDSVWSYHKVTGSLTNLIQFPEKPDSEYFTIDGMVVDKNGTLWVAYSGIGLFGYDVETFEQVHAYSSKNSVIDENVYGVQLDQQGHLWFSTHQGIFRLDINTHHIRQFDIEDGLIANEYNASAVAKLADGRLAYGSMQGISVFDPVKLHSNANSQNIKIRFANIDVLSRELNLPMFLSSNNSVNLRYDDVGIRVDFSTFSFLNADRISYKFELTGSTNIKSPLTSQNYITFPTLNSGKYTLSVWAKSPYTGEFSAPTSIEFNVSYALWRSPLALFLYSFVALSCFVIWLRGRHNRQQELLAAHEEVKYRENRLQLALTGSNSEVWDWFAENNRIFAKRFTGELGYTHSDSSLSMDKHLALIHPEDRELFISKWQVFLMNSTKDESFECSYRLMSNDGQWLWYKDLGKVVANNNDGLPTRVTGSYTNITQNKVDEERAQHYGDAFKQTKDWVFIVDDKLTKITANQSLCNAFGWEQETFAFDFSLLGISQKRLMHYARLLPSLKDVGHWSGEELVKTPCGEEYHVIVTISVSKSGTGNASHYIFVLTDISAQKSAERELRVLANYDHLTGLPNRSLLLERIKHGIDQANRHHAAIALFFIDLDRFKHVNDSLGHDYGDLLLKEITKRLKDTLRQDDTVARIGGDEFVVLLEDFKSNNHLSRIAQKLIDVVEQPFQLNNNVVSVGASIGIALFPDDSKDQDELLRNADVAMYHAKQQGRNNFQFFTEHMNKEAKIRLAQESNLKLAVQNDEFFNLYQPLVDAHTGKAVGAEMLMRWQSRDGIVPPCEFIPLAEELGLIKPMTDMALDKALLVLNVWRSIRPNFYLSINVSAPHFSDGSLMDFIAAKLAKFNLPPNAIKLEVTESAFITEPEKAIKTMQELSNYGCKLALDDFGTGFSSLSYLKNLPLDIIKIDRSFVNGIGVESADEAIVDATLVLAKSLNIACIAEGVETQAQLQYLVDRQCHYIQGYLYYPPLSTNDLTEKLNEDKVEIKAKRNVS</sequence>
<dbReference type="SUPFAM" id="SSF50998">
    <property type="entry name" value="Quinoprotein alcohol dehydrogenase-like"/>
    <property type="match status" value="1"/>
</dbReference>
<evidence type="ECO:0000259" key="5">
    <source>
        <dbReference type="PROSITE" id="PS50887"/>
    </source>
</evidence>
<dbReference type="InterPro" id="IPR011110">
    <property type="entry name" value="Reg_prop"/>
</dbReference>
<evidence type="ECO:0000259" key="3">
    <source>
        <dbReference type="PROSITE" id="PS50113"/>
    </source>
</evidence>
<dbReference type="InterPro" id="IPR013655">
    <property type="entry name" value="PAS_fold_3"/>
</dbReference>
<dbReference type="Pfam" id="PF07494">
    <property type="entry name" value="Reg_prop"/>
    <property type="match status" value="1"/>
</dbReference>
<dbReference type="Gene3D" id="3.30.450.20">
    <property type="entry name" value="PAS domain"/>
    <property type="match status" value="2"/>
</dbReference>
<dbReference type="InterPro" id="IPR000700">
    <property type="entry name" value="PAS-assoc_C"/>
</dbReference>
<dbReference type="CDD" id="cd01949">
    <property type="entry name" value="GGDEF"/>
    <property type="match status" value="1"/>
</dbReference>
<dbReference type="Pfam" id="PF08447">
    <property type="entry name" value="PAS_3"/>
    <property type="match status" value="1"/>
</dbReference>
<feature type="domain" description="EAL" evidence="4">
    <location>
        <begin position="1254"/>
        <end position="1506"/>
    </location>
</feature>
<dbReference type="EMBL" id="JABBXH010000001">
    <property type="protein sequence ID" value="NMP30674.1"/>
    <property type="molecule type" value="Genomic_DNA"/>
</dbReference>
<reference evidence="6 7" key="1">
    <citation type="submission" date="2020-04" db="EMBL/GenBank/DDBJ databases">
        <title>Thalassotalea sp. M1531, isolated from the surface of marine red alga.</title>
        <authorList>
            <person name="Pang L."/>
            <person name="Lu D.-C."/>
        </authorList>
    </citation>
    <scope>NUCLEOTIDE SEQUENCE [LARGE SCALE GENOMIC DNA]</scope>
    <source>
        <strain evidence="6 7">M1531</strain>
    </source>
</reference>
<protein>
    <submittedName>
        <fullName evidence="6">EAL domain-containing protein</fullName>
    </submittedName>
</protein>
<dbReference type="PROSITE" id="PS50883">
    <property type="entry name" value="EAL"/>
    <property type="match status" value="1"/>
</dbReference>
<evidence type="ECO:0000256" key="1">
    <source>
        <dbReference type="ARBA" id="ARBA00001946"/>
    </source>
</evidence>
<comment type="caution">
    <text evidence="6">The sequence shown here is derived from an EMBL/GenBank/DDBJ whole genome shotgun (WGS) entry which is preliminary data.</text>
</comment>
<dbReference type="SUPFAM" id="SSF63829">
    <property type="entry name" value="Calcium-dependent phosphotriesterase"/>
    <property type="match status" value="1"/>
</dbReference>
<dbReference type="Gene3D" id="2.130.10.10">
    <property type="entry name" value="YVTN repeat-like/Quinoprotein amine dehydrogenase"/>
    <property type="match status" value="2"/>
</dbReference>
<dbReference type="NCBIfam" id="TIGR00229">
    <property type="entry name" value="sensory_box"/>
    <property type="match status" value="1"/>
</dbReference>
<dbReference type="Pfam" id="PF00563">
    <property type="entry name" value="EAL"/>
    <property type="match status" value="1"/>
</dbReference>
<comment type="cofactor">
    <cofactor evidence="1">
        <name>Mg(2+)</name>
        <dbReference type="ChEBI" id="CHEBI:18420"/>
    </cofactor>
</comment>
<dbReference type="RefSeq" id="WP_169073958.1">
    <property type="nucleotide sequence ID" value="NZ_JABBXH010000001.1"/>
</dbReference>
<keyword evidence="7" id="KW-1185">Reference proteome</keyword>
<dbReference type="InterPro" id="IPR001633">
    <property type="entry name" value="EAL_dom"/>
</dbReference>
<dbReference type="CDD" id="cd01948">
    <property type="entry name" value="EAL"/>
    <property type="match status" value="1"/>
</dbReference>
<dbReference type="Gene3D" id="3.20.20.450">
    <property type="entry name" value="EAL domain"/>
    <property type="match status" value="1"/>
</dbReference>
<dbReference type="Pfam" id="PF00990">
    <property type="entry name" value="GGDEF"/>
    <property type="match status" value="1"/>
</dbReference>
<keyword evidence="2" id="KW-0732">Signal</keyword>
<dbReference type="Pfam" id="PF07495">
    <property type="entry name" value="Y_Y_Y"/>
    <property type="match status" value="1"/>
</dbReference>
<feature type="signal peptide" evidence="2">
    <location>
        <begin position="1"/>
        <end position="22"/>
    </location>
</feature>
<dbReference type="SMART" id="SM00267">
    <property type="entry name" value="GGDEF"/>
    <property type="match status" value="1"/>
</dbReference>
<dbReference type="SMART" id="SM00052">
    <property type="entry name" value="EAL"/>
    <property type="match status" value="1"/>
</dbReference>
<dbReference type="InterPro" id="IPR015943">
    <property type="entry name" value="WD40/YVTN_repeat-like_dom_sf"/>
</dbReference>
<dbReference type="PANTHER" id="PTHR44757">
    <property type="entry name" value="DIGUANYLATE CYCLASE DGCP"/>
    <property type="match status" value="1"/>
</dbReference>
<dbReference type="NCBIfam" id="TIGR00254">
    <property type="entry name" value="GGDEF"/>
    <property type="match status" value="1"/>
</dbReference>
<dbReference type="SUPFAM" id="SSF55073">
    <property type="entry name" value="Nucleotide cyclase"/>
    <property type="match status" value="1"/>
</dbReference>
<dbReference type="GO" id="GO:0003824">
    <property type="term" value="F:catalytic activity"/>
    <property type="evidence" value="ECO:0007669"/>
    <property type="project" value="UniProtKB-ARBA"/>
</dbReference>
<dbReference type="FunFam" id="3.30.70.270:FF:000001">
    <property type="entry name" value="Diguanylate cyclase domain protein"/>
    <property type="match status" value="1"/>
</dbReference>
<evidence type="ECO:0000313" key="7">
    <source>
        <dbReference type="Proteomes" id="UP000568664"/>
    </source>
</evidence>
<dbReference type="Gene3D" id="3.30.70.270">
    <property type="match status" value="1"/>
</dbReference>
<accession>A0A7Y0LAH3</accession>
<dbReference type="Proteomes" id="UP000568664">
    <property type="component" value="Unassembled WGS sequence"/>
</dbReference>
<dbReference type="InterPro" id="IPR029787">
    <property type="entry name" value="Nucleotide_cyclase"/>
</dbReference>
<dbReference type="Gene3D" id="2.60.40.10">
    <property type="entry name" value="Immunoglobulins"/>
    <property type="match status" value="1"/>
</dbReference>
<feature type="chain" id="PRO_5031136194" evidence="2">
    <location>
        <begin position="23"/>
        <end position="1516"/>
    </location>
</feature>
<dbReference type="PROSITE" id="PS50113">
    <property type="entry name" value="PAC"/>
    <property type="match status" value="1"/>
</dbReference>
<dbReference type="InterPro" id="IPR052155">
    <property type="entry name" value="Biofilm_reg_signaling"/>
</dbReference>
<dbReference type="PROSITE" id="PS50887">
    <property type="entry name" value="GGDEF"/>
    <property type="match status" value="1"/>
</dbReference>
<gene>
    <name evidence="6" type="ORF">HII17_03780</name>
</gene>
<dbReference type="InterPro" id="IPR043128">
    <property type="entry name" value="Rev_trsase/Diguanyl_cyclase"/>
</dbReference>
<dbReference type="SUPFAM" id="SSF55785">
    <property type="entry name" value="PYP-like sensor domain (PAS domain)"/>
    <property type="match status" value="2"/>
</dbReference>
<dbReference type="InterPro" id="IPR013783">
    <property type="entry name" value="Ig-like_fold"/>
</dbReference>
<proteinExistence type="predicted"/>